<accession>A0A2H3KYS0</accession>
<evidence type="ECO:0000256" key="3">
    <source>
        <dbReference type="PIRSR" id="PIRSR602081-1"/>
    </source>
</evidence>
<feature type="binding site" evidence="3">
    <location>
        <position position="99"/>
    </location>
    <ligand>
        <name>FAD</name>
        <dbReference type="ChEBI" id="CHEBI:57692"/>
    </ligand>
</feature>
<evidence type="ECO:0000256" key="2">
    <source>
        <dbReference type="ARBA" id="ARBA00022827"/>
    </source>
</evidence>
<dbReference type="GO" id="GO:0003904">
    <property type="term" value="F:deoxyribodipyrimidine photo-lyase activity"/>
    <property type="evidence" value="ECO:0007669"/>
    <property type="project" value="TreeGrafter"/>
</dbReference>
<gene>
    <name evidence="5" type="ORF">A9Q02_18180</name>
</gene>
<dbReference type="GO" id="GO:0005737">
    <property type="term" value="C:cytoplasm"/>
    <property type="evidence" value="ECO:0007669"/>
    <property type="project" value="TreeGrafter"/>
</dbReference>
<feature type="binding site" evidence="3">
    <location>
        <begin position="197"/>
        <end position="199"/>
    </location>
    <ligand>
        <name>FAD</name>
        <dbReference type="ChEBI" id="CHEBI:57692"/>
    </ligand>
</feature>
<dbReference type="InterPro" id="IPR005101">
    <property type="entry name" value="Cryptochr/Photolyase_FAD-bd"/>
</dbReference>
<dbReference type="PANTHER" id="PTHR11455">
    <property type="entry name" value="CRYPTOCHROME"/>
    <property type="match status" value="1"/>
</dbReference>
<keyword evidence="2 3" id="KW-0274">FAD</keyword>
<dbReference type="Proteomes" id="UP000220922">
    <property type="component" value="Unassembled WGS sequence"/>
</dbReference>
<dbReference type="PANTHER" id="PTHR11455:SF18">
    <property type="entry name" value="SI:CH1073-390K14.1"/>
    <property type="match status" value="1"/>
</dbReference>
<evidence type="ECO:0000313" key="5">
    <source>
        <dbReference type="EMBL" id="PDV97484.1"/>
    </source>
</evidence>
<evidence type="ECO:0000256" key="1">
    <source>
        <dbReference type="ARBA" id="ARBA00022630"/>
    </source>
</evidence>
<comment type="cofactor">
    <cofactor evidence="3">
        <name>FAD</name>
        <dbReference type="ChEBI" id="CHEBI:57692"/>
    </cofactor>
    <text evidence="3">Binds 1 FAD per subunit.</text>
</comment>
<reference evidence="5 6" key="1">
    <citation type="submission" date="2016-05" db="EMBL/GenBank/DDBJ databases">
        <authorList>
            <person name="Lavstsen T."/>
            <person name="Jespersen J.S."/>
        </authorList>
    </citation>
    <scope>NUCLEOTIDE SEQUENCE [LARGE SCALE GENOMIC DNA]</scope>
    <source>
        <strain evidence="5 6">B7-9</strain>
    </source>
</reference>
<evidence type="ECO:0000259" key="4">
    <source>
        <dbReference type="Pfam" id="PF03441"/>
    </source>
</evidence>
<dbReference type="GO" id="GO:0071949">
    <property type="term" value="F:FAD binding"/>
    <property type="evidence" value="ECO:0007669"/>
    <property type="project" value="TreeGrafter"/>
</dbReference>
<dbReference type="Gene3D" id="1.25.40.80">
    <property type="match status" value="1"/>
</dbReference>
<dbReference type="InterPro" id="IPR002081">
    <property type="entry name" value="Cryptochrome/DNA_photolyase_1"/>
</dbReference>
<dbReference type="OrthoDB" id="9772484at2"/>
<keyword evidence="6" id="KW-1185">Reference proteome</keyword>
<feature type="domain" description="Cryptochrome/DNA photolyase FAD-binding" evidence="4">
    <location>
        <begin position="99"/>
        <end position="220"/>
    </location>
</feature>
<dbReference type="Pfam" id="PF03441">
    <property type="entry name" value="FAD_binding_7"/>
    <property type="match status" value="1"/>
</dbReference>
<comment type="caution">
    <text evidence="5">The sequence shown here is derived from an EMBL/GenBank/DDBJ whole genome shotgun (WGS) entry which is preliminary data.</text>
</comment>
<dbReference type="AlphaFoldDB" id="A0A2H3KYS0"/>
<keyword evidence="1 3" id="KW-0285">Flavoprotein</keyword>
<proteinExistence type="predicted"/>
<dbReference type="EMBL" id="LYXE01000136">
    <property type="protein sequence ID" value="PDV97484.1"/>
    <property type="molecule type" value="Genomic_DNA"/>
</dbReference>
<dbReference type="GO" id="GO:0032922">
    <property type="term" value="P:circadian regulation of gene expression"/>
    <property type="evidence" value="ECO:0007669"/>
    <property type="project" value="TreeGrafter"/>
</dbReference>
<feature type="binding site" evidence="3">
    <location>
        <position position="53"/>
    </location>
    <ligand>
        <name>FAD</name>
        <dbReference type="ChEBI" id="CHEBI:57692"/>
    </ligand>
</feature>
<dbReference type="GO" id="GO:0003677">
    <property type="term" value="F:DNA binding"/>
    <property type="evidence" value="ECO:0007669"/>
    <property type="project" value="TreeGrafter"/>
</dbReference>
<dbReference type="GO" id="GO:0043153">
    <property type="term" value="P:entrainment of circadian clock by photoperiod"/>
    <property type="evidence" value="ECO:0007669"/>
    <property type="project" value="TreeGrafter"/>
</dbReference>
<sequence length="261" mass="29620">MRLQTDQPTRAERAAYLAEALAGLYEGPVELAPTPGGRRAALRRLRDFDPRDYARTRNDVVRRGVSLLSPYLRHGILGLAEVRDFLVTRFAPGPGLAKFVNELAWRAFWQLVYAEKGEAVHQDLEPAKVSLRRERGVPADVEQAATGLVCLDTALRELYTDGYMHNHARMWVAAYLQHWRGIDWRDGAALFYRHLLDGDPASNSLSWQWIASTFSHKPYFFNRENVERFSGGAYCATCPLAREGCPFDASYEELAVRLFAE</sequence>
<organism evidence="5 6">
    <name type="scientific">Candidatus Chloroploca asiatica</name>
    <dbReference type="NCBI Taxonomy" id="1506545"/>
    <lineage>
        <taxon>Bacteria</taxon>
        <taxon>Bacillati</taxon>
        <taxon>Chloroflexota</taxon>
        <taxon>Chloroflexia</taxon>
        <taxon>Chloroflexales</taxon>
        <taxon>Chloroflexineae</taxon>
        <taxon>Oscillochloridaceae</taxon>
        <taxon>Candidatus Chloroploca</taxon>
    </lineage>
</organism>
<name>A0A2H3KYS0_9CHLR</name>
<dbReference type="SUPFAM" id="SSF48173">
    <property type="entry name" value="Cryptochrome/photolyase FAD-binding domain"/>
    <property type="match status" value="1"/>
</dbReference>
<keyword evidence="5" id="KW-0456">Lyase</keyword>
<evidence type="ECO:0000313" key="6">
    <source>
        <dbReference type="Proteomes" id="UP000220922"/>
    </source>
</evidence>
<dbReference type="Gene3D" id="1.10.579.10">
    <property type="entry name" value="DNA Cyclobutane Dipyrimidine Photolyase, subunit A, domain 3"/>
    <property type="match status" value="1"/>
</dbReference>
<dbReference type="InterPro" id="IPR036134">
    <property type="entry name" value="Crypto/Photolyase_FAD-like_sf"/>
</dbReference>
<protein>
    <submittedName>
        <fullName evidence="5">DNA photolyase</fullName>
    </submittedName>
</protein>